<dbReference type="PANTHER" id="PTHR34135:SF2">
    <property type="entry name" value="LYSOZYME"/>
    <property type="match status" value="1"/>
</dbReference>
<name>A0ABU0IM97_9CAUL</name>
<dbReference type="PANTHER" id="PTHR34135">
    <property type="entry name" value="LYSOZYME"/>
    <property type="match status" value="1"/>
</dbReference>
<dbReference type="RefSeq" id="WP_307344927.1">
    <property type="nucleotide sequence ID" value="NZ_JAUSVS010000001.1"/>
</dbReference>
<evidence type="ECO:0000256" key="2">
    <source>
        <dbReference type="ARBA" id="ARBA00022801"/>
    </source>
</evidence>
<dbReference type="Pfam" id="PF01183">
    <property type="entry name" value="Glyco_hydro_25"/>
    <property type="match status" value="1"/>
</dbReference>
<dbReference type="InterPro" id="IPR018077">
    <property type="entry name" value="Glyco_hydro_fam25_subgr"/>
</dbReference>
<comment type="similarity">
    <text evidence="1">Belongs to the glycosyl hydrolase 25 family.</text>
</comment>
<dbReference type="Proteomes" id="UP001228905">
    <property type="component" value="Unassembled WGS sequence"/>
</dbReference>
<keyword evidence="2" id="KW-0378">Hydrolase</keyword>
<dbReference type="PROSITE" id="PS51904">
    <property type="entry name" value="GLYCOSYL_HYDROL_F25_2"/>
    <property type="match status" value="1"/>
</dbReference>
<evidence type="ECO:0000313" key="5">
    <source>
        <dbReference type="Proteomes" id="UP001228905"/>
    </source>
</evidence>
<dbReference type="InterPro" id="IPR002053">
    <property type="entry name" value="Glyco_hydro_25"/>
</dbReference>
<keyword evidence="3" id="KW-0326">Glycosidase</keyword>
<dbReference type="EMBL" id="JAUSVS010000001">
    <property type="protein sequence ID" value="MDQ0462525.1"/>
    <property type="molecule type" value="Genomic_DNA"/>
</dbReference>
<dbReference type="SUPFAM" id="SSF51445">
    <property type="entry name" value="(Trans)glycosidases"/>
    <property type="match status" value="1"/>
</dbReference>
<proteinExistence type="inferred from homology"/>
<keyword evidence="5" id="KW-1185">Reference proteome</keyword>
<organism evidence="4 5">
    <name type="scientific">Caulobacter ginsengisoli</name>
    <dbReference type="NCBI Taxonomy" id="400775"/>
    <lineage>
        <taxon>Bacteria</taxon>
        <taxon>Pseudomonadati</taxon>
        <taxon>Pseudomonadota</taxon>
        <taxon>Alphaproteobacteria</taxon>
        <taxon>Caulobacterales</taxon>
        <taxon>Caulobacteraceae</taxon>
        <taxon>Caulobacter</taxon>
    </lineage>
</organism>
<dbReference type="Gene3D" id="3.20.20.80">
    <property type="entry name" value="Glycosidases"/>
    <property type="match status" value="1"/>
</dbReference>
<accession>A0ABU0IM97</accession>
<dbReference type="InterPro" id="IPR017853">
    <property type="entry name" value="GH"/>
</dbReference>
<protein>
    <submittedName>
        <fullName evidence="4">Lysozyme</fullName>
    </submittedName>
</protein>
<evidence type="ECO:0000313" key="4">
    <source>
        <dbReference type="EMBL" id="MDQ0462525.1"/>
    </source>
</evidence>
<dbReference type="SMART" id="SM00641">
    <property type="entry name" value="Glyco_25"/>
    <property type="match status" value="1"/>
</dbReference>
<reference evidence="4 5" key="1">
    <citation type="submission" date="2023-07" db="EMBL/GenBank/DDBJ databases">
        <title>Genomic Encyclopedia of Type Strains, Phase IV (KMG-IV): sequencing the most valuable type-strain genomes for metagenomic binning, comparative biology and taxonomic classification.</title>
        <authorList>
            <person name="Goeker M."/>
        </authorList>
    </citation>
    <scope>NUCLEOTIDE SEQUENCE [LARGE SCALE GENOMIC DNA]</scope>
    <source>
        <strain evidence="4 5">DSM 18695</strain>
    </source>
</reference>
<gene>
    <name evidence="4" type="ORF">QO010_000273</name>
</gene>
<sequence length="236" mass="26221">MTFRRAALVVLILVLLAPLALAGGWQAFLRFQPDRQRYPVRGIDVSHHQGAIDWPAVAADDVAFAYLKASEGGDHRDRQFAMNWRAARQAGVRVGAYHYFTLCRPGVDQARNFLATTPPDVDALPPVVDLEFGGNCGTRPDGAALRLQLDAFLGPVEQRAGRPAVLYMTDEFRRAYGGVLPDRPQWRRSIVFKPSGRTAWTIWQFHNRGRVAGIKGPVDLNLFAGDRAAFDRWAGP</sequence>
<evidence type="ECO:0000256" key="1">
    <source>
        <dbReference type="ARBA" id="ARBA00010646"/>
    </source>
</evidence>
<evidence type="ECO:0000256" key="3">
    <source>
        <dbReference type="ARBA" id="ARBA00023295"/>
    </source>
</evidence>
<comment type="caution">
    <text evidence="4">The sequence shown here is derived from an EMBL/GenBank/DDBJ whole genome shotgun (WGS) entry which is preliminary data.</text>
</comment>